<dbReference type="InterPro" id="IPR017732">
    <property type="entry name" value="T4/T6SS_DotU"/>
</dbReference>
<dbReference type="NCBIfam" id="NF038228">
    <property type="entry name" value="IcmH_DotU_IVB"/>
    <property type="match status" value="1"/>
</dbReference>
<evidence type="ECO:0000256" key="1">
    <source>
        <dbReference type="PROSITE-ProRule" id="PRU00473"/>
    </source>
</evidence>
<sequence length="442" mass="47214">MTNDDDPFAGFESDQTMIKPNPGARRRAAASGGTEGARAPAGAAASPSGFDQRGFDAAFAGGGAVNPLVAACAPLLQLAPRIRAMSACADPAALHAWLAAGVRRFEDEARAHGIAADQVTAARYIVCTMLDEAASGTPWGAGVWARQSLLVTFHNEAWGGEKVFQLLARLAQKPAQHLHLLELASMVLALGFEGRYRVAAQGRQTLEAIRARLYQLIRKERGEPERALSPHWEGVPTARRRTTDVLPVWVVGAFALLLLAAAWLAMSFQLGRLSDPAFDTLASIRAGAQRPLVVTQAARPRLAEFLAQDIRDGLVAVDDRVDRSVITLHGDNVFRAGSAEIGGQTRPLIERIAAALKAVPGKVLVTGHTDDRPIRSARFPSNWELSQERAANVRDLLAATVGPERLKSEGKGDADPVAPNDSPAGRARNRRVEVTLFAKPGS</sequence>
<organism evidence="5 6">
    <name type="scientific">Caballeronia temeraria</name>
    <dbReference type="NCBI Taxonomy" id="1777137"/>
    <lineage>
        <taxon>Bacteria</taxon>
        <taxon>Pseudomonadati</taxon>
        <taxon>Pseudomonadota</taxon>
        <taxon>Betaproteobacteria</taxon>
        <taxon>Burkholderiales</taxon>
        <taxon>Burkholderiaceae</taxon>
        <taxon>Caballeronia</taxon>
    </lineage>
</organism>
<keyword evidence="3" id="KW-0812">Transmembrane</keyword>
<keyword evidence="6" id="KW-1185">Reference proteome</keyword>
<dbReference type="InterPro" id="IPR017733">
    <property type="entry name" value="OmpA-like_dom_proteobacteria"/>
</dbReference>
<feature type="region of interest" description="Disordered" evidence="2">
    <location>
        <begin position="402"/>
        <end position="442"/>
    </location>
</feature>
<dbReference type="InterPro" id="IPR036737">
    <property type="entry name" value="OmpA-like_sf"/>
</dbReference>
<keyword evidence="3" id="KW-1133">Transmembrane helix</keyword>
<dbReference type="Proteomes" id="UP000054624">
    <property type="component" value="Unassembled WGS sequence"/>
</dbReference>
<feature type="compositionally biased region" description="Low complexity" evidence="2">
    <location>
        <begin position="29"/>
        <end position="47"/>
    </location>
</feature>
<evidence type="ECO:0000313" key="6">
    <source>
        <dbReference type="Proteomes" id="UP000054624"/>
    </source>
</evidence>
<dbReference type="InterPro" id="IPR006665">
    <property type="entry name" value="OmpA-like"/>
</dbReference>
<evidence type="ECO:0000313" key="5">
    <source>
        <dbReference type="EMBL" id="SAK78141.1"/>
    </source>
</evidence>
<dbReference type="InterPro" id="IPR038522">
    <property type="entry name" value="T4/T6SS_DotU_sf"/>
</dbReference>
<dbReference type="GO" id="GO:0016020">
    <property type="term" value="C:membrane"/>
    <property type="evidence" value="ECO:0007669"/>
    <property type="project" value="UniProtKB-UniRule"/>
</dbReference>
<feature type="region of interest" description="Disordered" evidence="2">
    <location>
        <begin position="1"/>
        <end position="47"/>
    </location>
</feature>
<dbReference type="Pfam" id="PF09850">
    <property type="entry name" value="DotU"/>
    <property type="match status" value="1"/>
</dbReference>
<dbReference type="NCBIfam" id="TIGR03349">
    <property type="entry name" value="IV_VI_DotU"/>
    <property type="match status" value="1"/>
</dbReference>
<evidence type="ECO:0000259" key="4">
    <source>
        <dbReference type="PROSITE" id="PS51123"/>
    </source>
</evidence>
<dbReference type="NCBIfam" id="TIGR03350">
    <property type="entry name" value="type_VI_ompA"/>
    <property type="match status" value="1"/>
</dbReference>
<dbReference type="CDD" id="cd07185">
    <property type="entry name" value="OmpA_C-like"/>
    <property type="match status" value="1"/>
</dbReference>
<dbReference type="RefSeq" id="WP_061162911.1">
    <property type="nucleotide sequence ID" value="NZ_FCOI02000020.1"/>
</dbReference>
<dbReference type="PANTHER" id="PTHR38033:SF1">
    <property type="entry name" value="DOTU FAMILY TYPE IV_VI SECRETION SYSTEM PROTEIN"/>
    <property type="match status" value="1"/>
</dbReference>
<evidence type="ECO:0000256" key="3">
    <source>
        <dbReference type="SAM" id="Phobius"/>
    </source>
</evidence>
<accession>A0A158C791</accession>
<dbReference type="AlphaFoldDB" id="A0A158C791"/>
<dbReference type="SUPFAM" id="SSF103088">
    <property type="entry name" value="OmpA-like"/>
    <property type="match status" value="1"/>
</dbReference>
<name>A0A158C791_9BURK</name>
<dbReference type="Pfam" id="PF00691">
    <property type="entry name" value="OmpA"/>
    <property type="match status" value="1"/>
</dbReference>
<dbReference type="Gene3D" id="1.25.40.590">
    <property type="entry name" value="Type IV / VI secretion system, DotU"/>
    <property type="match status" value="1"/>
</dbReference>
<dbReference type="EMBL" id="FCOI02000020">
    <property type="protein sequence ID" value="SAK78141.1"/>
    <property type="molecule type" value="Genomic_DNA"/>
</dbReference>
<keyword evidence="1 3" id="KW-0472">Membrane</keyword>
<evidence type="ECO:0000256" key="2">
    <source>
        <dbReference type="SAM" id="MobiDB-lite"/>
    </source>
</evidence>
<proteinExistence type="predicted"/>
<protein>
    <submittedName>
        <fullName evidence="5">OmpA/MotB family outer membrane protein</fullName>
    </submittedName>
</protein>
<dbReference type="NCBIfam" id="NF005444">
    <property type="entry name" value="PRK07033.1"/>
    <property type="match status" value="1"/>
</dbReference>
<feature type="transmembrane region" description="Helical" evidence="3">
    <location>
        <begin position="246"/>
        <end position="266"/>
    </location>
</feature>
<feature type="domain" description="OmpA-like" evidence="4">
    <location>
        <begin position="321"/>
        <end position="440"/>
    </location>
</feature>
<feature type="compositionally biased region" description="Basic and acidic residues" evidence="2">
    <location>
        <begin position="404"/>
        <end position="414"/>
    </location>
</feature>
<dbReference type="STRING" id="1777137.AWB76_05198"/>
<dbReference type="PROSITE" id="PS51123">
    <property type="entry name" value="OMPA_2"/>
    <property type="match status" value="1"/>
</dbReference>
<gene>
    <name evidence="5" type="ORF">AWB76_05198</name>
</gene>
<dbReference type="Gene3D" id="3.30.1330.60">
    <property type="entry name" value="OmpA-like domain"/>
    <property type="match status" value="1"/>
</dbReference>
<reference evidence="6" key="1">
    <citation type="submission" date="2016-01" db="EMBL/GenBank/DDBJ databases">
        <authorList>
            <person name="Peeters Charlotte."/>
        </authorList>
    </citation>
    <scope>NUCLEOTIDE SEQUENCE [LARGE SCALE GENOMIC DNA]</scope>
</reference>
<dbReference type="OrthoDB" id="345640at2"/>
<dbReference type="PANTHER" id="PTHR38033">
    <property type="entry name" value="MEMBRANE PROTEIN-RELATED"/>
    <property type="match status" value="1"/>
</dbReference>